<evidence type="ECO:0000313" key="3">
    <source>
        <dbReference type="EMBL" id="RHA17091.1"/>
    </source>
</evidence>
<organism evidence="3 4">
    <name type="scientific">Eubacterium ventriosum</name>
    <dbReference type="NCBI Taxonomy" id="39496"/>
    <lineage>
        <taxon>Bacteria</taxon>
        <taxon>Bacillati</taxon>
        <taxon>Bacillota</taxon>
        <taxon>Clostridia</taxon>
        <taxon>Eubacteriales</taxon>
        <taxon>Eubacteriaceae</taxon>
        <taxon>Eubacterium</taxon>
    </lineage>
</organism>
<gene>
    <name evidence="3" type="ORF">DW944_10355</name>
</gene>
<dbReference type="Gene3D" id="3.30.830.10">
    <property type="entry name" value="Metalloenzyme, LuxS/M16 peptidase-like"/>
    <property type="match status" value="4"/>
</dbReference>
<dbReference type="Pfam" id="PF22516">
    <property type="entry name" value="PreP_C"/>
    <property type="match status" value="1"/>
</dbReference>
<dbReference type="InterPro" id="IPR055130">
    <property type="entry name" value="PreP_C"/>
</dbReference>
<feature type="coiled-coil region" evidence="1">
    <location>
        <begin position="671"/>
        <end position="698"/>
    </location>
</feature>
<reference evidence="3 4" key="1">
    <citation type="submission" date="2018-08" db="EMBL/GenBank/DDBJ databases">
        <title>A genome reference for cultivated species of the human gut microbiota.</title>
        <authorList>
            <person name="Zou Y."/>
            <person name="Xue W."/>
            <person name="Luo G."/>
        </authorList>
    </citation>
    <scope>NUCLEOTIDE SEQUENCE [LARGE SCALE GENOMIC DNA]</scope>
    <source>
        <strain evidence="3 4">AM44-11BH</strain>
    </source>
</reference>
<sequence length="995" mass="114660">MLVYNVLDLILEEAMTLEAKNLNEQISNLKEYEVILHKNIEEVDSEGWFLKHKKTGARIVLLANDDDNKVFNIGFRTPVNNDTGVPHIIEHTVLCGSKKYPVKDPFMELVKGSLNTFLNAMTYPDKTIYPVASYNDKDFKNLMETYMDAVFNPNIYDEKKIFLQEGWHYELENKDGELTYNGVVYNEMKGVYSSVDGVMDRATLHSLYPDTSYSYESGGNPDNIPELSYEEYLDFHRKYYHPSNSYIYLYGDMDMVERLQWIDKEYLGKYDMLKIDSEVKKQPAFSQLNEEKVAYAITDSESLEDNTVLTVNYVIGDSSDVELNTAIQVLEYVLMEMPGAFLKQALIDAKIGKDIYSQYEDDICQPMYSIVAKYANESDKEKFITIINETLEKLAKEGLDKKALLAGLNSLEFKVRESDFGRIPKGLIFGINMLSSWLYDDSNPFVLLETNKVFEKLRKMIDTDYFEKLITEYFIKNTHKSVVILTPEKGLTEKKEQQLKDSLEAKKGTMTDEEIENIIRETKELKEYQTTSSSPEDLAKIPLLEIEDIGKEPRKIIGQPETKEGITMLYNDLFTNGIGYLDIVFDCTDLPEKYQSYMGLLKPVLSYMDTEKHSYTELNTEIDLDLGGFAFDSGIYVNKKTGEPMLTGEVHAKMLYDKIPKTFDLIKEVVLETKFDDYKRLKEILEELKSRVKSSIIKTGDSAAMLRAMSYYSKSYYLKEQSTGLAFYQFLSDILDNYEEKKEDFAKNLKDTIEYVFSNQKMYLNYAGDRESYELVKKLVIDLKNSVYNVPRNTDLWQFKPEKKNEAIKTSGQVQYVARTGNYNKDNDKVFSGSFMVLGNIMRSKYLWNNIRELGGAYGCNASFTRNGDVMFTSYRDPNLGKTNQVYLKAADFIENFNVDEREMRKYIIGTISGIDTPLNAADRSGREFSCFITDTDYETLKREREQILSTNVENIRELAPLVREAMADNNICVVGSASAIEQDKELFEKIVELV</sequence>
<evidence type="ECO:0000313" key="4">
    <source>
        <dbReference type="Proteomes" id="UP000284779"/>
    </source>
</evidence>
<dbReference type="EMBL" id="QSFD01000011">
    <property type="protein sequence ID" value="RHA17091.1"/>
    <property type="molecule type" value="Genomic_DNA"/>
</dbReference>
<dbReference type="GO" id="GO:0004222">
    <property type="term" value="F:metalloendopeptidase activity"/>
    <property type="evidence" value="ECO:0007669"/>
    <property type="project" value="TreeGrafter"/>
</dbReference>
<dbReference type="GO" id="GO:0016485">
    <property type="term" value="P:protein processing"/>
    <property type="evidence" value="ECO:0007669"/>
    <property type="project" value="TreeGrafter"/>
</dbReference>
<evidence type="ECO:0000259" key="2">
    <source>
        <dbReference type="SMART" id="SM01264"/>
    </source>
</evidence>
<dbReference type="InterPro" id="IPR011765">
    <property type="entry name" value="Pept_M16_N"/>
</dbReference>
<dbReference type="SMART" id="SM01264">
    <property type="entry name" value="M16C_associated"/>
    <property type="match status" value="1"/>
</dbReference>
<dbReference type="InterPro" id="IPR013578">
    <property type="entry name" value="Peptidase_M16C_assoc"/>
</dbReference>
<keyword evidence="4" id="KW-1185">Reference proteome</keyword>
<dbReference type="InterPro" id="IPR007863">
    <property type="entry name" value="Peptidase_M16_C"/>
</dbReference>
<dbReference type="SUPFAM" id="SSF63411">
    <property type="entry name" value="LuxS/MPP-like metallohydrolase"/>
    <property type="match status" value="4"/>
</dbReference>
<name>A0A413R5L8_9FIRM</name>
<feature type="domain" description="Peptidase M16C associated" evidence="2">
    <location>
        <begin position="485"/>
        <end position="734"/>
    </location>
</feature>
<evidence type="ECO:0000256" key="1">
    <source>
        <dbReference type="SAM" id="Coils"/>
    </source>
</evidence>
<protein>
    <submittedName>
        <fullName evidence="3">Insulinase family protein</fullName>
    </submittedName>
</protein>
<dbReference type="PANTHER" id="PTHR43016">
    <property type="entry name" value="PRESEQUENCE PROTEASE"/>
    <property type="match status" value="1"/>
</dbReference>
<dbReference type="RefSeq" id="WP_117971350.1">
    <property type="nucleotide sequence ID" value="NZ_QSFD01000011.1"/>
</dbReference>
<dbReference type="Pfam" id="PF05193">
    <property type="entry name" value="Peptidase_M16_C"/>
    <property type="match status" value="1"/>
</dbReference>
<dbReference type="GO" id="GO:0046872">
    <property type="term" value="F:metal ion binding"/>
    <property type="evidence" value="ECO:0007669"/>
    <property type="project" value="InterPro"/>
</dbReference>
<dbReference type="Pfam" id="PF00675">
    <property type="entry name" value="Peptidase_M16"/>
    <property type="match status" value="1"/>
</dbReference>
<dbReference type="Pfam" id="PF08367">
    <property type="entry name" value="M16C_assoc"/>
    <property type="match status" value="1"/>
</dbReference>
<dbReference type="Proteomes" id="UP000284779">
    <property type="component" value="Unassembled WGS sequence"/>
</dbReference>
<feature type="coiled-coil region" evidence="1">
    <location>
        <begin position="728"/>
        <end position="755"/>
    </location>
</feature>
<proteinExistence type="predicted"/>
<dbReference type="InterPro" id="IPR011249">
    <property type="entry name" value="Metalloenz_LuxS/M16"/>
</dbReference>
<dbReference type="FunFam" id="3.30.830.10:FF:000034">
    <property type="entry name" value="presequence protease 1, chloroplastic/mitochondrial"/>
    <property type="match status" value="1"/>
</dbReference>
<comment type="caution">
    <text evidence="3">The sequence shown here is derived from an EMBL/GenBank/DDBJ whole genome shotgun (WGS) entry which is preliminary data.</text>
</comment>
<dbReference type="PANTHER" id="PTHR43016:SF13">
    <property type="entry name" value="PRESEQUENCE PROTEASE, MITOCHONDRIAL"/>
    <property type="match status" value="1"/>
</dbReference>
<keyword evidence="1" id="KW-0175">Coiled coil</keyword>
<dbReference type="AlphaFoldDB" id="A0A413R5L8"/>
<accession>A0A413R5L8</accession>